<sequence>MEHHLCIIGAIREEIAGIKGRMKIDESIKLNGASAFVGTWEGYRVVLVRSGVGRRRAAKAFQQVCDYFPLVQVISIGFAGGLDPALQVGDLLIADTITMVRDGAAVTTESMAIPVALVNQAMVVACPEGATAYQGTLLTADDVVSHPDDKIKLGQTHGALGVDMETFELAKEAERRDVPFLSVRSVTDTAEQSLMNCSHLVDDDGNVSTLKAGWHVLTHPGDLTGMIELGKHARLATAHLTSYLKEYLHCLK</sequence>
<evidence type="ECO:0000313" key="3">
    <source>
        <dbReference type="Proteomes" id="UP000011704"/>
    </source>
</evidence>
<dbReference type="PANTHER" id="PTHR46832">
    <property type="entry name" value="5'-METHYLTHIOADENOSINE/S-ADENOSYLHOMOCYSTEINE NUCLEOSIDASE"/>
    <property type="match status" value="1"/>
</dbReference>
<dbReference type="SUPFAM" id="SSF53167">
    <property type="entry name" value="Purine and uridine phosphorylases"/>
    <property type="match status" value="1"/>
</dbReference>
<dbReference type="HOGENOM" id="CLU_031248_4_1_0"/>
<proteinExistence type="predicted"/>
<accession>M1YUZ5</accession>
<dbReference type="InterPro" id="IPR000845">
    <property type="entry name" value="Nucleoside_phosphorylase_d"/>
</dbReference>
<organism evidence="2 3">
    <name type="scientific">Nitrospina gracilis (strain 3/211)</name>
    <dbReference type="NCBI Taxonomy" id="1266370"/>
    <lineage>
        <taxon>Bacteria</taxon>
        <taxon>Pseudomonadati</taxon>
        <taxon>Nitrospinota/Tectimicrobiota group</taxon>
        <taxon>Nitrospinota</taxon>
        <taxon>Nitrospinia</taxon>
        <taxon>Nitrospinales</taxon>
        <taxon>Nitrospinaceae</taxon>
        <taxon>Nitrospina</taxon>
    </lineage>
</organism>
<dbReference type="Gene3D" id="3.40.50.1580">
    <property type="entry name" value="Nucleoside phosphorylase domain"/>
    <property type="match status" value="1"/>
</dbReference>
<dbReference type="GO" id="GO:0008782">
    <property type="term" value="F:adenosylhomocysteine nucleosidase activity"/>
    <property type="evidence" value="ECO:0007669"/>
    <property type="project" value="UniProtKB-EC"/>
</dbReference>
<keyword evidence="3" id="KW-1185">Reference proteome</keyword>
<name>M1YUZ5_NITG3</name>
<dbReference type="InterPro" id="IPR035994">
    <property type="entry name" value="Nucleoside_phosphorylase_sf"/>
</dbReference>
<comment type="caution">
    <text evidence="2">The sequence shown here is derived from an EMBL/GenBank/DDBJ whole genome shotgun (WGS) entry which is preliminary data.</text>
</comment>
<reference evidence="2 3" key="1">
    <citation type="journal article" date="2013" name="Front. Microbiol.">
        <title>The genome of Nitrospina gracilis illuminates the metabolism and evolution of the major marine nitrite oxidizer.</title>
        <authorList>
            <person name="Luecker S."/>
            <person name="Nowka B."/>
            <person name="Rattei T."/>
            <person name="Spieck E."/>
            <person name="and Daims H."/>
        </authorList>
    </citation>
    <scope>NUCLEOTIDE SEQUENCE [LARGE SCALE GENOMIC DNA]</scope>
    <source>
        <strain evidence="2 3">3/211</strain>
    </source>
</reference>
<dbReference type="GO" id="GO:0008930">
    <property type="term" value="F:methylthioadenosine nucleosidase activity"/>
    <property type="evidence" value="ECO:0007669"/>
    <property type="project" value="TreeGrafter"/>
</dbReference>
<gene>
    <name evidence="2" type="ORF">NITGR_1010031</name>
</gene>
<dbReference type="FunCoup" id="M1YUZ5">
    <property type="interactions" value="207"/>
</dbReference>
<dbReference type="RefSeq" id="WP_005005611.1">
    <property type="nucleotide sequence ID" value="NZ_HG422173.1"/>
</dbReference>
<keyword evidence="2" id="KW-0378">Hydrolase</keyword>
<evidence type="ECO:0000259" key="1">
    <source>
        <dbReference type="Pfam" id="PF01048"/>
    </source>
</evidence>
<dbReference type="STRING" id="1266370.NITGR_1010031"/>
<dbReference type="EMBL" id="CAQJ01000004">
    <property type="protein sequence ID" value="CCQ89316.1"/>
    <property type="molecule type" value="Genomic_DNA"/>
</dbReference>
<dbReference type="PANTHER" id="PTHR46832:SF1">
    <property type="entry name" value="5'-METHYLTHIOADENOSINE_S-ADENOSYLHOMOCYSTEINE NUCLEOSIDASE"/>
    <property type="match status" value="1"/>
</dbReference>
<dbReference type="GO" id="GO:0009116">
    <property type="term" value="P:nucleoside metabolic process"/>
    <property type="evidence" value="ECO:0007669"/>
    <property type="project" value="InterPro"/>
</dbReference>
<dbReference type="EC" id="3.2.2.9" evidence="2"/>
<dbReference type="Proteomes" id="UP000011704">
    <property type="component" value="Unassembled WGS sequence"/>
</dbReference>
<dbReference type="AlphaFoldDB" id="M1YUZ5"/>
<dbReference type="GO" id="GO:0005829">
    <property type="term" value="C:cytosol"/>
    <property type="evidence" value="ECO:0007669"/>
    <property type="project" value="TreeGrafter"/>
</dbReference>
<dbReference type="Pfam" id="PF01048">
    <property type="entry name" value="PNP_UDP_1"/>
    <property type="match status" value="1"/>
</dbReference>
<protein>
    <submittedName>
        <fullName evidence="2">Putative 5'-methylthioadenosine/S-adenosylhomocysteine nucleosidase</fullName>
        <ecNumber evidence="2">3.2.2.9</ecNumber>
    </submittedName>
</protein>
<dbReference type="CDD" id="cd17877">
    <property type="entry name" value="NP_MTAN-like"/>
    <property type="match status" value="1"/>
</dbReference>
<evidence type="ECO:0000313" key="2">
    <source>
        <dbReference type="EMBL" id="CCQ89316.1"/>
    </source>
</evidence>
<dbReference type="GO" id="GO:0019284">
    <property type="term" value="P:L-methionine salvage from S-adenosylmethionine"/>
    <property type="evidence" value="ECO:0007669"/>
    <property type="project" value="TreeGrafter"/>
</dbReference>
<dbReference type="InParanoid" id="M1YUZ5"/>
<keyword evidence="2" id="KW-0326">Glycosidase</keyword>
<feature type="domain" description="Nucleoside phosphorylase" evidence="1">
    <location>
        <begin position="5"/>
        <end position="192"/>
    </location>
</feature>